<proteinExistence type="inferred from homology"/>
<evidence type="ECO:0000256" key="4">
    <source>
        <dbReference type="PIRNR" id="PIRNR002756"/>
    </source>
</evidence>
<accession>D7CQN6</accession>
<evidence type="ECO:0000313" key="7">
    <source>
        <dbReference type="EMBL" id="ADI15020.1"/>
    </source>
</evidence>
<evidence type="ECO:0000256" key="3">
    <source>
        <dbReference type="ARBA" id="ARBA00022592"/>
    </source>
</evidence>
<dbReference type="Gene3D" id="3.40.190.10">
    <property type="entry name" value="Periplasmic binding protein-like II"/>
    <property type="match status" value="2"/>
</dbReference>
<feature type="domain" description="PBP" evidence="6">
    <location>
        <begin position="19"/>
        <end position="309"/>
    </location>
</feature>
<keyword evidence="5" id="KW-0732">Signal</keyword>
<dbReference type="KEGG" id="tra:Trad_1904"/>
<dbReference type="GO" id="GO:0042301">
    <property type="term" value="F:phosphate ion binding"/>
    <property type="evidence" value="ECO:0007669"/>
    <property type="project" value="InterPro"/>
</dbReference>
<evidence type="ECO:0000313" key="8">
    <source>
        <dbReference type="Proteomes" id="UP000000379"/>
    </source>
</evidence>
<dbReference type="CDD" id="cd13565">
    <property type="entry name" value="PBP2_PstS"/>
    <property type="match status" value="1"/>
</dbReference>
<dbReference type="PANTHER" id="PTHR42996">
    <property type="entry name" value="PHOSPHATE-BINDING PROTEIN PSTS"/>
    <property type="match status" value="1"/>
</dbReference>
<name>D7CQN6_TRURR</name>
<protein>
    <recommendedName>
        <fullName evidence="4">Phosphate-binding protein</fullName>
    </recommendedName>
</protein>
<dbReference type="Proteomes" id="UP000000379">
    <property type="component" value="Chromosome"/>
</dbReference>
<dbReference type="HOGENOM" id="CLU_034528_1_1_0"/>
<dbReference type="STRING" id="649638.Trad_1904"/>
<keyword evidence="2 4" id="KW-0813">Transport</keyword>
<feature type="signal peptide" evidence="5">
    <location>
        <begin position="1"/>
        <end position="17"/>
    </location>
</feature>
<sequence length="347" mass="36495">MKKLALLASLSLGAAFAQDLNGAGASFPDPLYQEMFAAYNEEFGIQVNYQAIGSGGGRSALLDQTVDFAGTDAAFSDEELADAPGTILHIPTASGAVVLGYNFAPLAEEPEGGLTLSGEVVADIFLGNITEWSDPAIAELNPGAELPDLPITVAHRSDGSGTTAIFVDYLAKVSEQWASEVSTGPQTSVSWPTGIGGDGNAGVTNIIAQTPGAIGYVALEYAIENNVTYANMINAAGNTVEATLDAVAAAADVEMPADLRATFTNSENPDAWPVAGFTWVVMYEDQNYAGRSRERAQQTLDLIRWMITDGQRFNNPLNYGQITGFPQERALELLDGVNYGGQPLSGN</sequence>
<dbReference type="PANTHER" id="PTHR42996:SF1">
    <property type="entry name" value="PHOSPHATE-BINDING PROTEIN PSTS"/>
    <property type="match status" value="1"/>
</dbReference>
<evidence type="ECO:0000259" key="6">
    <source>
        <dbReference type="Pfam" id="PF12849"/>
    </source>
</evidence>
<dbReference type="InterPro" id="IPR050962">
    <property type="entry name" value="Phosphate-bind_PstS"/>
</dbReference>
<organism evidence="7 8">
    <name type="scientific">Truepera radiovictrix (strain DSM 17093 / CIP 108686 / LMG 22925 / RQ-24)</name>
    <dbReference type="NCBI Taxonomy" id="649638"/>
    <lineage>
        <taxon>Bacteria</taxon>
        <taxon>Thermotogati</taxon>
        <taxon>Deinococcota</taxon>
        <taxon>Deinococci</taxon>
        <taxon>Trueperales</taxon>
        <taxon>Trueperaceae</taxon>
        <taxon>Truepera</taxon>
    </lineage>
</organism>
<evidence type="ECO:0000256" key="1">
    <source>
        <dbReference type="ARBA" id="ARBA00008725"/>
    </source>
</evidence>
<dbReference type="EMBL" id="CP002049">
    <property type="protein sequence ID" value="ADI15020.1"/>
    <property type="molecule type" value="Genomic_DNA"/>
</dbReference>
<dbReference type="InterPro" id="IPR024370">
    <property type="entry name" value="PBP_domain"/>
</dbReference>
<dbReference type="SUPFAM" id="SSF53850">
    <property type="entry name" value="Periplasmic binding protein-like II"/>
    <property type="match status" value="1"/>
</dbReference>
<dbReference type="AlphaFoldDB" id="D7CQN6"/>
<dbReference type="Pfam" id="PF12849">
    <property type="entry name" value="PBP_like_2"/>
    <property type="match status" value="1"/>
</dbReference>
<dbReference type="InterPro" id="IPR005673">
    <property type="entry name" value="ABC_phos-bd_PstS"/>
</dbReference>
<reference evidence="8" key="1">
    <citation type="submission" date="2010-05" db="EMBL/GenBank/DDBJ databases">
        <title>The complete genome of Truepera radiovictris DSM 17093.</title>
        <authorList>
            <consortium name="US DOE Joint Genome Institute (JGI-PGF)"/>
            <person name="Lucas S."/>
            <person name="Copeland A."/>
            <person name="Lapidus A."/>
            <person name="Glavina del Rio T."/>
            <person name="Dalin E."/>
            <person name="Tice H."/>
            <person name="Bruce D."/>
            <person name="Goodwin L."/>
            <person name="Pitluck S."/>
            <person name="Kyrpides N."/>
            <person name="Mavromatis K."/>
            <person name="Ovchinnikova G."/>
            <person name="Munk A.C."/>
            <person name="Detter J.C."/>
            <person name="Han C."/>
            <person name="Tapia R."/>
            <person name="Land M."/>
            <person name="Hauser L."/>
            <person name="Markowitz V."/>
            <person name="Cheng J.-F."/>
            <person name="Hugenholtz P."/>
            <person name="Woyke T."/>
            <person name="Wu D."/>
            <person name="Tindall B."/>
            <person name="Pomrenke H.G."/>
            <person name="Brambilla E."/>
            <person name="Klenk H.-P."/>
            <person name="Eisen J.A."/>
        </authorList>
    </citation>
    <scope>NUCLEOTIDE SEQUENCE [LARGE SCALE GENOMIC DNA]</scope>
    <source>
        <strain evidence="8">DSM 17093 / CIP 108686 / LMG 22925 / RQ-24</strain>
    </source>
</reference>
<evidence type="ECO:0000256" key="2">
    <source>
        <dbReference type="ARBA" id="ARBA00022448"/>
    </source>
</evidence>
<dbReference type="PIRSF" id="PIRSF002756">
    <property type="entry name" value="PstS"/>
    <property type="match status" value="1"/>
</dbReference>
<dbReference type="eggNOG" id="COG0226">
    <property type="taxonomic scope" value="Bacteria"/>
</dbReference>
<dbReference type="RefSeq" id="WP_013178385.1">
    <property type="nucleotide sequence ID" value="NC_014221.1"/>
</dbReference>
<comment type="similarity">
    <text evidence="1 4">Belongs to the PstS family.</text>
</comment>
<reference evidence="7 8" key="2">
    <citation type="journal article" date="2011" name="Stand. Genomic Sci.">
        <title>Complete genome sequence of Truepera radiovictrix type strain (RQ-24).</title>
        <authorList>
            <person name="Ivanova N."/>
            <person name="Rohde C."/>
            <person name="Munk C."/>
            <person name="Nolan M."/>
            <person name="Lucas S."/>
            <person name="Del Rio T.G."/>
            <person name="Tice H."/>
            <person name="Deshpande S."/>
            <person name="Cheng J.F."/>
            <person name="Tapia R."/>
            <person name="Han C."/>
            <person name="Goodwin L."/>
            <person name="Pitluck S."/>
            <person name="Liolios K."/>
            <person name="Mavromatis K."/>
            <person name="Mikhailova N."/>
            <person name="Pati A."/>
            <person name="Chen A."/>
            <person name="Palaniappan K."/>
            <person name="Land M."/>
            <person name="Hauser L."/>
            <person name="Chang Y.J."/>
            <person name="Jeffries C.D."/>
            <person name="Brambilla E."/>
            <person name="Rohde M."/>
            <person name="Goker M."/>
            <person name="Tindall B.J."/>
            <person name="Woyke T."/>
            <person name="Bristow J."/>
            <person name="Eisen J.A."/>
            <person name="Markowitz V."/>
            <person name="Hugenholtz P."/>
            <person name="Kyrpides N.C."/>
            <person name="Klenk H.P."/>
            <person name="Lapidus A."/>
        </authorList>
    </citation>
    <scope>NUCLEOTIDE SEQUENCE [LARGE SCALE GENOMIC DNA]</scope>
    <source>
        <strain evidence="8">DSM 17093 / CIP 108686 / LMG 22925 / RQ-24</strain>
    </source>
</reference>
<gene>
    <name evidence="7" type="ordered locus">Trad_1904</name>
</gene>
<dbReference type="GO" id="GO:0035435">
    <property type="term" value="P:phosphate ion transmembrane transport"/>
    <property type="evidence" value="ECO:0007669"/>
    <property type="project" value="InterPro"/>
</dbReference>
<feature type="chain" id="PRO_5003094183" description="Phosphate-binding protein" evidence="5">
    <location>
        <begin position="18"/>
        <end position="347"/>
    </location>
</feature>
<evidence type="ECO:0000256" key="5">
    <source>
        <dbReference type="SAM" id="SignalP"/>
    </source>
</evidence>
<keyword evidence="8" id="KW-1185">Reference proteome</keyword>
<dbReference type="OrthoDB" id="9790048at2"/>
<dbReference type="NCBIfam" id="TIGR00975">
    <property type="entry name" value="3a0107s03"/>
    <property type="match status" value="1"/>
</dbReference>
<dbReference type="GO" id="GO:0043190">
    <property type="term" value="C:ATP-binding cassette (ABC) transporter complex"/>
    <property type="evidence" value="ECO:0007669"/>
    <property type="project" value="InterPro"/>
</dbReference>
<keyword evidence="3 4" id="KW-0592">Phosphate transport</keyword>